<organism evidence="2 3">
    <name type="scientific">Allacma fusca</name>
    <dbReference type="NCBI Taxonomy" id="39272"/>
    <lineage>
        <taxon>Eukaryota</taxon>
        <taxon>Metazoa</taxon>
        <taxon>Ecdysozoa</taxon>
        <taxon>Arthropoda</taxon>
        <taxon>Hexapoda</taxon>
        <taxon>Collembola</taxon>
        <taxon>Symphypleona</taxon>
        <taxon>Sminthuridae</taxon>
        <taxon>Allacma</taxon>
    </lineage>
</organism>
<sequence length="82" mass="8738">MEDIITNETALNTSSLKNLEVGVSGAGVAKKASIDDLMNKIHCKYPIPPSGLGRRTKPQKAPCTQWPWAGQNKSSIPFGTAA</sequence>
<accession>A0A8J2PNL2</accession>
<evidence type="ECO:0000313" key="3">
    <source>
        <dbReference type="Proteomes" id="UP000708208"/>
    </source>
</evidence>
<keyword evidence="3" id="KW-1185">Reference proteome</keyword>
<comment type="caution">
    <text evidence="2">The sequence shown here is derived from an EMBL/GenBank/DDBJ whole genome shotgun (WGS) entry which is preliminary data.</text>
</comment>
<feature type="non-terminal residue" evidence="2">
    <location>
        <position position="82"/>
    </location>
</feature>
<proteinExistence type="predicted"/>
<dbReference type="EMBL" id="CAJVCH010555523">
    <property type="protein sequence ID" value="CAG7830370.1"/>
    <property type="molecule type" value="Genomic_DNA"/>
</dbReference>
<reference evidence="2" key="1">
    <citation type="submission" date="2021-06" db="EMBL/GenBank/DDBJ databases">
        <authorList>
            <person name="Hodson N. C."/>
            <person name="Mongue J. A."/>
            <person name="Jaron S. K."/>
        </authorList>
    </citation>
    <scope>NUCLEOTIDE SEQUENCE</scope>
</reference>
<feature type="compositionally biased region" description="Polar residues" evidence="1">
    <location>
        <begin position="71"/>
        <end position="82"/>
    </location>
</feature>
<name>A0A8J2PNL2_9HEXA</name>
<evidence type="ECO:0000256" key="1">
    <source>
        <dbReference type="SAM" id="MobiDB-lite"/>
    </source>
</evidence>
<gene>
    <name evidence="2" type="ORF">AFUS01_LOCUS40176</name>
</gene>
<dbReference type="AlphaFoldDB" id="A0A8J2PNL2"/>
<protein>
    <submittedName>
        <fullName evidence="2">Uncharacterized protein</fullName>
    </submittedName>
</protein>
<evidence type="ECO:0000313" key="2">
    <source>
        <dbReference type="EMBL" id="CAG7830370.1"/>
    </source>
</evidence>
<dbReference type="Proteomes" id="UP000708208">
    <property type="component" value="Unassembled WGS sequence"/>
</dbReference>
<feature type="region of interest" description="Disordered" evidence="1">
    <location>
        <begin position="48"/>
        <end position="82"/>
    </location>
</feature>